<accession>A0ABD2Z0Z1</accession>
<reference evidence="1 2" key="1">
    <citation type="submission" date="2024-11" db="EMBL/GenBank/DDBJ databases">
        <title>A near-complete genome assembly of Cinchona calisaya.</title>
        <authorList>
            <person name="Lian D.C."/>
            <person name="Zhao X.W."/>
            <person name="Wei L."/>
        </authorList>
    </citation>
    <scope>NUCLEOTIDE SEQUENCE [LARGE SCALE GENOMIC DNA]</scope>
    <source>
        <tissue evidence="1">Nenye</tissue>
    </source>
</reference>
<dbReference type="AlphaFoldDB" id="A0ABD2Z0Z1"/>
<evidence type="ECO:0000313" key="2">
    <source>
        <dbReference type="Proteomes" id="UP001630127"/>
    </source>
</evidence>
<dbReference type="Proteomes" id="UP001630127">
    <property type="component" value="Unassembled WGS sequence"/>
</dbReference>
<gene>
    <name evidence="1" type="ORF">ACH5RR_025903</name>
</gene>
<organism evidence="1 2">
    <name type="scientific">Cinchona calisaya</name>
    <dbReference type="NCBI Taxonomy" id="153742"/>
    <lineage>
        <taxon>Eukaryota</taxon>
        <taxon>Viridiplantae</taxon>
        <taxon>Streptophyta</taxon>
        <taxon>Embryophyta</taxon>
        <taxon>Tracheophyta</taxon>
        <taxon>Spermatophyta</taxon>
        <taxon>Magnoliopsida</taxon>
        <taxon>eudicotyledons</taxon>
        <taxon>Gunneridae</taxon>
        <taxon>Pentapetalae</taxon>
        <taxon>asterids</taxon>
        <taxon>lamiids</taxon>
        <taxon>Gentianales</taxon>
        <taxon>Rubiaceae</taxon>
        <taxon>Cinchonoideae</taxon>
        <taxon>Cinchoneae</taxon>
        <taxon>Cinchona</taxon>
    </lineage>
</organism>
<protein>
    <submittedName>
        <fullName evidence="1">Uncharacterized protein</fullName>
    </submittedName>
</protein>
<proteinExistence type="predicted"/>
<comment type="caution">
    <text evidence="1">The sequence shown here is derived from an EMBL/GenBank/DDBJ whole genome shotgun (WGS) entry which is preliminary data.</text>
</comment>
<evidence type="ECO:0000313" key="1">
    <source>
        <dbReference type="EMBL" id="KAL3513186.1"/>
    </source>
</evidence>
<keyword evidence="2" id="KW-1185">Reference proteome</keyword>
<name>A0ABD2Z0Z1_9GENT</name>
<sequence length="122" mass="12897">MNDFMKTHMIKITPPITRVSDGKMGVSMKFVGVVEEIARVANGKTGVVGIVAHSSQELCTVGVKSKNAIDVAIINSTTRVDLSITNEDIAATCQGKNDAAVARAATNTDAAFFFPSTCCRDC</sequence>
<dbReference type="EMBL" id="JBJUIK010000011">
    <property type="protein sequence ID" value="KAL3513186.1"/>
    <property type="molecule type" value="Genomic_DNA"/>
</dbReference>